<accession>A0A093J816</accession>
<sequence>KKVWNWVTYLEEERMPAAPLKLFREYQSFPQGGNGFSVGLKLEGLDPEHPSRFCVLTVAEVKGYRVRLHFDGYPECYDFWVNADSSDIYPVGWCESTSRKLLPPKGLKETEFNWTSYLKNCNAQVAPKSLFKTLRTVSGDTECEMFQIGLMLKAVNKKKPLLMCVATIMDKVDNRLLIHLDNWDETYNYWCEASSLYIRPVGYCQETGTPLTPPPGYKNSNAFSWEKYLDETHSQAAPATAFKPPPAHEFQVNTKLEVVDRRNPILIRVATIVDKDNQRIKIRFDGWDSNYDLWVWADCPDIHPVGWCEKTGHPLQVPPGTVDLVGKMGQGCPTPGCHGIGHVKGSRYGTHHTLIGCPYSEMNLKKENILHDRLAGEK</sequence>
<dbReference type="Proteomes" id="UP000054232">
    <property type="component" value="Unassembled WGS sequence"/>
</dbReference>
<feature type="non-terminal residue" evidence="12">
    <location>
        <position position="1"/>
    </location>
</feature>
<keyword evidence="5" id="KW-0862">Zinc</keyword>
<keyword evidence="9" id="KW-0539">Nucleus</keyword>
<dbReference type="PROSITE" id="PS51079">
    <property type="entry name" value="MBT"/>
    <property type="match status" value="3"/>
</dbReference>
<keyword evidence="3" id="KW-0677">Repeat</keyword>
<evidence type="ECO:0000256" key="2">
    <source>
        <dbReference type="ARBA" id="ARBA00022723"/>
    </source>
</evidence>
<dbReference type="InterPro" id="IPR004092">
    <property type="entry name" value="Mbt"/>
</dbReference>
<keyword evidence="7" id="KW-0805">Transcription regulation</keyword>
<feature type="repeat" description="MBT" evidence="10">
    <location>
        <begin position="4"/>
        <end position="104"/>
    </location>
</feature>
<dbReference type="PANTHER" id="PTHR12247">
    <property type="entry name" value="POLYCOMB GROUP PROTEIN"/>
    <property type="match status" value="1"/>
</dbReference>
<protein>
    <submittedName>
        <fullName evidence="12">Lethal(3)malignant brain tumor-like 3</fullName>
    </submittedName>
</protein>
<dbReference type="Gene3D" id="2.30.30.140">
    <property type="match status" value="3"/>
</dbReference>
<dbReference type="PANTHER" id="PTHR12247:SF130">
    <property type="entry name" value="SAM DOMAIN-CONTAINING PROTEIN"/>
    <property type="match status" value="1"/>
</dbReference>
<dbReference type="GO" id="GO:0045892">
    <property type="term" value="P:negative regulation of DNA-templated transcription"/>
    <property type="evidence" value="ECO:0007669"/>
    <property type="project" value="TreeGrafter"/>
</dbReference>
<dbReference type="Pfam" id="PF02820">
    <property type="entry name" value="MBT"/>
    <property type="match status" value="3"/>
</dbReference>
<feature type="non-terminal residue" evidence="12">
    <location>
        <position position="378"/>
    </location>
</feature>
<dbReference type="GO" id="GO:0006325">
    <property type="term" value="P:chromatin organization"/>
    <property type="evidence" value="ECO:0007669"/>
    <property type="project" value="UniProtKB-KW"/>
</dbReference>
<keyword evidence="8" id="KW-0804">Transcription</keyword>
<dbReference type="GO" id="GO:0003682">
    <property type="term" value="F:chromatin binding"/>
    <property type="evidence" value="ECO:0007669"/>
    <property type="project" value="TreeGrafter"/>
</dbReference>
<keyword evidence="4 11" id="KW-0863">Zinc-finger</keyword>
<keyword evidence="2" id="KW-0479">Metal-binding</keyword>
<dbReference type="InterPro" id="IPR036060">
    <property type="entry name" value="Znf_C2H2C_sf"/>
</dbReference>
<dbReference type="FunFam" id="2.30.30.140:FF:000007">
    <property type="entry name" value="Lethal(3)malignant brain tumor-like protein 1"/>
    <property type="match status" value="1"/>
</dbReference>
<keyword evidence="6" id="KW-0156">Chromatin regulator</keyword>
<dbReference type="Gene3D" id="4.10.320.30">
    <property type="match status" value="1"/>
</dbReference>
<evidence type="ECO:0000256" key="11">
    <source>
        <dbReference type="PROSITE-ProRule" id="PRU01143"/>
    </source>
</evidence>
<feature type="repeat" description="MBT" evidence="10">
    <location>
        <begin position="223"/>
        <end position="318"/>
    </location>
</feature>
<reference evidence="12 13" key="1">
    <citation type="submission" date="2014-04" db="EMBL/GenBank/DDBJ databases">
        <title>Genome evolution of avian class.</title>
        <authorList>
            <person name="Zhang G."/>
            <person name="Li C."/>
        </authorList>
    </citation>
    <scope>NUCLEOTIDE SEQUENCE [LARGE SCALE GENOMIC DNA]</scope>
    <source>
        <strain evidence="12">BGI_N326</strain>
    </source>
</reference>
<dbReference type="GO" id="GO:0042393">
    <property type="term" value="F:histone binding"/>
    <property type="evidence" value="ECO:0007669"/>
    <property type="project" value="TreeGrafter"/>
</dbReference>
<feature type="repeat" description="MBT" evidence="10">
    <location>
        <begin position="112"/>
        <end position="214"/>
    </location>
</feature>
<dbReference type="InterPro" id="IPR050548">
    <property type="entry name" value="PcG_chromatin_remod_factors"/>
</dbReference>
<dbReference type="InterPro" id="IPR002515">
    <property type="entry name" value="Znf_C2H2C"/>
</dbReference>
<dbReference type="SUPFAM" id="SSF63748">
    <property type="entry name" value="Tudor/PWWP/MBT"/>
    <property type="match status" value="3"/>
</dbReference>
<name>A0A093J816_EURHL</name>
<evidence type="ECO:0000256" key="8">
    <source>
        <dbReference type="ARBA" id="ARBA00023163"/>
    </source>
</evidence>
<dbReference type="GO" id="GO:0005634">
    <property type="term" value="C:nucleus"/>
    <property type="evidence" value="ECO:0007669"/>
    <property type="project" value="UniProtKB-SubCell"/>
</dbReference>
<evidence type="ECO:0000313" key="13">
    <source>
        <dbReference type="Proteomes" id="UP000054232"/>
    </source>
</evidence>
<dbReference type="EMBL" id="KK577111">
    <property type="protein sequence ID" value="KFW11150.1"/>
    <property type="molecule type" value="Genomic_DNA"/>
</dbReference>
<dbReference type="PROSITE" id="PS51802">
    <property type="entry name" value="ZF_CCHHC"/>
    <property type="match status" value="1"/>
</dbReference>
<evidence type="ECO:0000256" key="4">
    <source>
        <dbReference type="ARBA" id="ARBA00022771"/>
    </source>
</evidence>
<evidence type="ECO:0000256" key="10">
    <source>
        <dbReference type="PROSITE-ProRule" id="PRU00459"/>
    </source>
</evidence>
<organism evidence="12 13">
    <name type="scientific">Eurypyga helias</name>
    <name type="common">Sunbittern</name>
    <name type="synonym">Ardea helias</name>
    <dbReference type="NCBI Taxonomy" id="54383"/>
    <lineage>
        <taxon>Eukaryota</taxon>
        <taxon>Metazoa</taxon>
        <taxon>Chordata</taxon>
        <taxon>Craniata</taxon>
        <taxon>Vertebrata</taxon>
        <taxon>Euteleostomi</taxon>
        <taxon>Archelosauria</taxon>
        <taxon>Archosauria</taxon>
        <taxon>Dinosauria</taxon>
        <taxon>Saurischia</taxon>
        <taxon>Theropoda</taxon>
        <taxon>Coelurosauria</taxon>
        <taxon>Aves</taxon>
        <taxon>Neognathae</taxon>
        <taxon>Neoaves</taxon>
        <taxon>Phaethontimorphae</taxon>
        <taxon>Eurypygiformes</taxon>
        <taxon>Eurypygidae</taxon>
        <taxon>Eurypyga</taxon>
    </lineage>
</organism>
<dbReference type="Pfam" id="PF01530">
    <property type="entry name" value="zf-C2HC"/>
    <property type="match status" value="1"/>
</dbReference>
<dbReference type="GO" id="GO:0008270">
    <property type="term" value="F:zinc ion binding"/>
    <property type="evidence" value="ECO:0007669"/>
    <property type="project" value="UniProtKB-KW"/>
</dbReference>
<dbReference type="AlphaFoldDB" id="A0A093J816"/>
<evidence type="ECO:0000256" key="9">
    <source>
        <dbReference type="ARBA" id="ARBA00023242"/>
    </source>
</evidence>
<dbReference type="SMART" id="SM00561">
    <property type="entry name" value="MBT"/>
    <property type="match status" value="3"/>
</dbReference>
<evidence type="ECO:0000256" key="3">
    <source>
        <dbReference type="ARBA" id="ARBA00022737"/>
    </source>
</evidence>
<proteinExistence type="predicted"/>
<evidence type="ECO:0000313" key="12">
    <source>
        <dbReference type="EMBL" id="KFW11150.1"/>
    </source>
</evidence>
<evidence type="ECO:0000256" key="6">
    <source>
        <dbReference type="ARBA" id="ARBA00022853"/>
    </source>
</evidence>
<evidence type="ECO:0000256" key="5">
    <source>
        <dbReference type="ARBA" id="ARBA00022833"/>
    </source>
</evidence>
<keyword evidence="13" id="KW-1185">Reference proteome</keyword>
<evidence type="ECO:0000256" key="7">
    <source>
        <dbReference type="ARBA" id="ARBA00023015"/>
    </source>
</evidence>
<comment type="subcellular location">
    <subcellularLocation>
        <location evidence="1">Nucleus</location>
    </subcellularLocation>
</comment>
<dbReference type="SUPFAM" id="SSF103637">
    <property type="entry name" value="CCHHC domain"/>
    <property type="match status" value="1"/>
</dbReference>
<gene>
    <name evidence="12" type="ORF">N326_04167</name>
</gene>
<evidence type="ECO:0000256" key="1">
    <source>
        <dbReference type="ARBA" id="ARBA00004123"/>
    </source>
</evidence>